<dbReference type="Proteomes" id="UP001277761">
    <property type="component" value="Unassembled WGS sequence"/>
</dbReference>
<evidence type="ECO:0000313" key="6">
    <source>
        <dbReference type="EMBL" id="MDX8151891.1"/>
    </source>
</evidence>
<name>A0ABU4VLS8_9ACTN</name>
<gene>
    <name evidence="6" type="ORF">SK069_09835</name>
</gene>
<dbReference type="EMBL" id="JAXAVX010000004">
    <property type="protein sequence ID" value="MDX8151891.1"/>
    <property type="molecule type" value="Genomic_DNA"/>
</dbReference>
<dbReference type="Gene3D" id="1.10.357.10">
    <property type="entry name" value="Tetracycline Repressor, domain 2"/>
    <property type="match status" value="1"/>
</dbReference>
<sequence length="208" mass="22473">MPDSSQARAGARRRAGTRRDLLDATVRLLDAGASHATLSIADISREAAVSRATFYGHFRDRTELIVALAEDQIAWLTVAGRPAPPLADPEAARPLSREAVRGSVATLVAGWQERRPVLSSIIEVAEHDAAIRRLWVGGIHEVAEVACQVFVGHWRSGGGEAPDDALVVSEALTWMIERSCHQMLSGRTEPEQVVDALTEIVCRVVGVD</sequence>
<dbReference type="PANTHER" id="PTHR30055">
    <property type="entry name" value="HTH-TYPE TRANSCRIPTIONAL REGULATOR RUTR"/>
    <property type="match status" value="1"/>
</dbReference>
<dbReference type="Pfam" id="PF00440">
    <property type="entry name" value="TetR_N"/>
    <property type="match status" value="1"/>
</dbReference>
<dbReference type="Gene3D" id="1.10.10.60">
    <property type="entry name" value="Homeodomain-like"/>
    <property type="match status" value="1"/>
</dbReference>
<dbReference type="InterPro" id="IPR001647">
    <property type="entry name" value="HTH_TetR"/>
</dbReference>
<organism evidence="6 7">
    <name type="scientific">Patulibacter brassicae</name>
    <dbReference type="NCBI Taxonomy" id="1705717"/>
    <lineage>
        <taxon>Bacteria</taxon>
        <taxon>Bacillati</taxon>
        <taxon>Actinomycetota</taxon>
        <taxon>Thermoleophilia</taxon>
        <taxon>Solirubrobacterales</taxon>
        <taxon>Patulibacteraceae</taxon>
        <taxon>Patulibacter</taxon>
    </lineage>
</organism>
<dbReference type="PROSITE" id="PS50977">
    <property type="entry name" value="HTH_TETR_2"/>
    <property type="match status" value="1"/>
</dbReference>
<dbReference type="InterPro" id="IPR036271">
    <property type="entry name" value="Tet_transcr_reg_TetR-rel_C_sf"/>
</dbReference>
<keyword evidence="1" id="KW-0805">Transcription regulation</keyword>
<dbReference type="InterPro" id="IPR050109">
    <property type="entry name" value="HTH-type_TetR-like_transc_reg"/>
</dbReference>
<keyword evidence="2 4" id="KW-0238">DNA-binding</keyword>
<evidence type="ECO:0000256" key="2">
    <source>
        <dbReference type="ARBA" id="ARBA00023125"/>
    </source>
</evidence>
<protein>
    <submittedName>
        <fullName evidence="6">TetR/AcrR family transcriptional regulator</fullName>
    </submittedName>
</protein>
<dbReference type="PANTHER" id="PTHR30055:SF238">
    <property type="entry name" value="MYCOFACTOCIN BIOSYNTHESIS TRANSCRIPTIONAL REGULATOR MFTR-RELATED"/>
    <property type="match status" value="1"/>
</dbReference>
<evidence type="ECO:0000256" key="4">
    <source>
        <dbReference type="PROSITE-ProRule" id="PRU00335"/>
    </source>
</evidence>
<feature type="domain" description="HTH tetR-type" evidence="5">
    <location>
        <begin position="15"/>
        <end position="76"/>
    </location>
</feature>
<accession>A0ABU4VLS8</accession>
<reference evidence="6 7" key="1">
    <citation type="submission" date="2023-11" db="EMBL/GenBank/DDBJ databases">
        <authorList>
            <person name="Xu M."/>
            <person name="Jiang T."/>
        </authorList>
    </citation>
    <scope>NUCLEOTIDE SEQUENCE [LARGE SCALE GENOMIC DNA]</scope>
    <source>
        <strain evidence="6 7">SD</strain>
    </source>
</reference>
<keyword evidence="3" id="KW-0804">Transcription</keyword>
<evidence type="ECO:0000256" key="3">
    <source>
        <dbReference type="ARBA" id="ARBA00023163"/>
    </source>
</evidence>
<proteinExistence type="predicted"/>
<feature type="DNA-binding region" description="H-T-H motif" evidence="4">
    <location>
        <begin position="39"/>
        <end position="58"/>
    </location>
</feature>
<evidence type="ECO:0000259" key="5">
    <source>
        <dbReference type="PROSITE" id="PS50977"/>
    </source>
</evidence>
<dbReference type="SUPFAM" id="SSF48498">
    <property type="entry name" value="Tetracyclin repressor-like, C-terminal domain"/>
    <property type="match status" value="1"/>
</dbReference>
<evidence type="ECO:0000313" key="7">
    <source>
        <dbReference type="Proteomes" id="UP001277761"/>
    </source>
</evidence>
<comment type="caution">
    <text evidence="6">The sequence shown here is derived from an EMBL/GenBank/DDBJ whole genome shotgun (WGS) entry which is preliminary data.</text>
</comment>
<dbReference type="SUPFAM" id="SSF46689">
    <property type="entry name" value="Homeodomain-like"/>
    <property type="match status" value="1"/>
</dbReference>
<evidence type="ECO:0000256" key="1">
    <source>
        <dbReference type="ARBA" id="ARBA00023015"/>
    </source>
</evidence>
<keyword evidence="7" id="KW-1185">Reference proteome</keyword>
<dbReference type="InterPro" id="IPR009057">
    <property type="entry name" value="Homeodomain-like_sf"/>
</dbReference>
<dbReference type="RefSeq" id="WP_319954046.1">
    <property type="nucleotide sequence ID" value="NZ_JAXAVX010000004.1"/>
</dbReference>